<sequence length="68" mass="7252">SQSGHHDDDHACVHFQRGAATRVPAGAYHGACDGKQFFHRCATFQQGQLCSDPALHVVALVSEFGGCI</sequence>
<evidence type="ECO:0000313" key="2">
    <source>
        <dbReference type="Proteomes" id="UP000649617"/>
    </source>
</evidence>
<dbReference type="AlphaFoldDB" id="A0A812JZB7"/>
<dbReference type="Proteomes" id="UP000649617">
    <property type="component" value="Unassembled WGS sequence"/>
</dbReference>
<feature type="non-terminal residue" evidence="1">
    <location>
        <position position="1"/>
    </location>
</feature>
<organism evidence="1 2">
    <name type="scientific">Symbiodinium pilosum</name>
    <name type="common">Dinoflagellate</name>
    <dbReference type="NCBI Taxonomy" id="2952"/>
    <lineage>
        <taxon>Eukaryota</taxon>
        <taxon>Sar</taxon>
        <taxon>Alveolata</taxon>
        <taxon>Dinophyceae</taxon>
        <taxon>Suessiales</taxon>
        <taxon>Symbiodiniaceae</taxon>
        <taxon>Symbiodinium</taxon>
    </lineage>
</organism>
<gene>
    <name evidence="1" type="ORF">SPIL2461_LOCUS2673</name>
</gene>
<feature type="non-terminal residue" evidence="1">
    <location>
        <position position="68"/>
    </location>
</feature>
<keyword evidence="2" id="KW-1185">Reference proteome</keyword>
<comment type="caution">
    <text evidence="1">The sequence shown here is derived from an EMBL/GenBank/DDBJ whole genome shotgun (WGS) entry which is preliminary data.</text>
</comment>
<proteinExistence type="predicted"/>
<protein>
    <submittedName>
        <fullName evidence="1">Uncharacterized protein</fullName>
    </submittedName>
</protein>
<name>A0A812JZB7_SYMPI</name>
<reference evidence="1" key="1">
    <citation type="submission" date="2021-02" db="EMBL/GenBank/DDBJ databases">
        <authorList>
            <person name="Dougan E. K."/>
            <person name="Rhodes N."/>
            <person name="Thang M."/>
            <person name="Chan C."/>
        </authorList>
    </citation>
    <scope>NUCLEOTIDE SEQUENCE</scope>
</reference>
<dbReference type="EMBL" id="CAJNIZ010002990">
    <property type="protein sequence ID" value="CAE7217177.1"/>
    <property type="molecule type" value="Genomic_DNA"/>
</dbReference>
<accession>A0A812JZB7</accession>
<evidence type="ECO:0000313" key="1">
    <source>
        <dbReference type="EMBL" id="CAE7217177.1"/>
    </source>
</evidence>